<dbReference type="InterPro" id="IPR046848">
    <property type="entry name" value="E_motif"/>
</dbReference>
<keyword evidence="3" id="KW-0472">Membrane</keyword>
<evidence type="ECO:0000313" key="4">
    <source>
        <dbReference type="EMBL" id="KAJ9702288.1"/>
    </source>
</evidence>
<dbReference type="AlphaFoldDB" id="A0AA39A7A3"/>
<gene>
    <name evidence="4" type="ORF">PVL29_004163</name>
</gene>
<sequence>MLETNVVRWTSKITDNARRGLVDQALSCFVQMLRAGIEPNAITYSATISVCAQSTRPSLATSLHCLILKKGFSNQLFVSSGLISMYSKHDRIKEARFLFDDMPERDDVSWNSMIAGYSQRGLNEEACGLFCSMINSCENWKLLVSDFTLATVLKACGGLGCSRIGKCVHGYAVKIGFDLDLFVSGSTIYMYCKCGILDMAARVFYQIENKDIVAWNTMITGYAQNCYEEEAIELFYQMELEGFKPNDTTFCCVLKASTAMSDSAVGRCFHAKVLKLGCSMDVFVATALVDMYSKFYDIEDVERAFGEMSKRNLVSFNALITGYSSMGKYEEALRVYSQLQSEGMEPDSFTFVGLFSSCSVSGTVAEGAQVHVHSVKFGLDSDVSVGNSIVNFYSKCGLTVSALEAFESINRPNSVCWAGIISGFAQNGEGEKALMQFCKMRKFIDKTDEFSSSSVIKAVSSWAAVEQGRHLHAHLMKSGLDCTIYVGSAVIDMYSKCGMVEDAWKVFSVMPEKNVVSWNSMITGYAQNGFCKEALLLFQEMTSSGIFPTAVTFVGILFACSHAGLVEEGRNFYNLMVHNYGIPPSMEHCTCMVDLLGRAGYLEEAEAFLLSSSFSKEPGIWGSLLSACGVHKNSDVGSRAAQHCLFLEPHYSSSYTALSNIYASKELWSEVSRIRDLMKDMGVEKEPGCSWIESLRFGVQ</sequence>
<evidence type="ECO:0000256" key="2">
    <source>
        <dbReference type="PROSITE-ProRule" id="PRU00708"/>
    </source>
</evidence>
<dbReference type="Proteomes" id="UP001168098">
    <property type="component" value="Unassembled WGS sequence"/>
</dbReference>
<dbReference type="FunFam" id="1.25.40.10:FF:000682">
    <property type="entry name" value="Pentatricopeptide repeat-containing protein At3g16610"/>
    <property type="match status" value="1"/>
</dbReference>
<dbReference type="FunFam" id="1.25.40.10:FF:000196">
    <property type="entry name" value="Pentatricopeptide repeat-containing protein At4g14850"/>
    <property type="match status" value="1"/>
</dbReference>
<dbReference type="GO" id="GO:0003723">
    <property type="term" value="F:RNA binding"/>
    <property type="evidence" value="ECO:0007669"/>
    <property type="project" value="InterPro"/>
</dbReference>
<dbReference type="InterPro" id="IPR002885">
    <property type="entry name" value="PPR_rpt"/>
</dbReference>
<keyword evidence="1" id="KW-0677">Repeat</keyword>
<keyword evidence="3" id="KW-1133">Transmembrane helix</keyword>
<dbReference type="InterPro" id="IPR046960">
    <property type="entry name" value="PPR_At4g14850-like_plant"/>
</dbReference>
<accession>A0AA39A7A3</accession>
<keyword evidence="5" id="KW-1185">Reference proteome</keyword>
<dbReference type="FunFam" id="1.25.40.10:FF:000073">
    <property type="entry name" value="Pentatricopeptide repeat-containing protein chloroplastic"/>
    <property type="match status" value="1"/>
</dbReference>
<dbReference type="FunFam" id="1.25.40.10:FF:002585">
    <property type="entry name" value="Pentatricopeptide repeat-containing protein At1g22830"/>
    <property type="match status" value="1"/>
</dbReference>
<evidence type="ECO:0000256" key="3">
    <source>
        <dbReference type="SAM" id="Phobius"/>
    </source>
</evidence>
<dbReference type="GO" id="GO:0009451">
    <property type="term" value="P:RNA modification"/>
    <property type="evidence" value="ECO:0007669"/>
    <property type="project" value="InterPro"/>
</dbReference>
<dbReference type="Pfam" id="PF20431">
    <property type="entry name" value="E_motif"/>
    <property type="match status" value="1"/>
</dbReference>
<dbReference type="NCBIfam" id="TIGR00756">
    <property type="entry name" value="PPR"/>
    <property type="match status" value="5"/>
</dbReference>
<feature type="repeat" description="PPR" evidence="2">
    <location>
        <begin position="514"/>
        <end position="548"/>
    </location>
</feature>
<dbReference type="PROSITE" id="PS51375">
    <property type="entry name" value="PPR"/>
    <property type="match status" value="5"/>
</dbReference>
<evidence type="ECO:0000313" key="5">
    <source>
        <dbReference type="Proteomes" id="UP001168098"/>
    </source>
</evidence>
<evidence type="ECO:0008006" key="6">
    <source>
        <dbReference type="Google" id="ProtNLM"/>
    </source>
</evidence>
<feature type="repeat" description="PPR" evidence="2">
    <location>
        <begin position="106"/>
        <end position="136"/>
    </location>
</feature>
<dbReference type="Gene3D" id="1.25.40.10">
    <property type="entry name" value="Tetratricopeptide repeat domain"/>
    <property type="match status" value="5"/>
</dbReference>
<dbReference type="InterPro" id="IPR011990">
    <property type="entry name" value="TPR-like_helical_dom_sf"/>
</dbReference>
<dbReference type="PANTHER" id="PTHR24015:SF1825">
    <property type="entry name" value="OS04G0514500 PROTEIN"/>
    <property type="match status" value="1"/>
</dbReference>
<dbReference type="Pfam" id="PF01535">
    <property type="entry name" value="PPR"/>
    <property type="match status" value="4"/>
</dbReference>
<feature type="repeat" description="PPR" evidence="2">
    <location>
        <begin position="5"/>
        <end position="39"/>
    </location>
</feature>
<dbReference type="FunFam" id="1.25.40.10:FF:000606">
    <property type="entry name" value="Putative pentatricopeptide repeat-containing protein"/>
    <property type="match status" value="1"/>
</dbReference>
<feature type="repeat" description="PPR" evidence="2">
    <location>
        <begin position="211"/>
        <end position="245"/>
    </location>
</feature>
<keyword evidence="3" id="KW-0812">Transmembrane</keyword>
<feature type="repeat" description="PPR" evidence="2">
    <location>
        <begin position="312"/>
        <end position="346"/>
    </location>
</feature>
<dbReference type="EMBL" id="JARBHA010000004">
    <property type="protein sequence ID" value="KAJ9702288.1"/>
    <property type="molecule type" value="Genomic_DNA"/>
</dbReference>
<protein>
    <recommendedName>
        <fullName evidence="6">Pentatricopeptide repeat-containing protein</fullName>
    </recommendedName>
</protein>
<dbReference type="PANTHER" id="PTHR24015">
    <property type="entry name" value="OS07G0578800 PROTEIN-RELATED"/>
    <property type="match status" value="1"/>
</dbReference>
<name>A0AA39A7A3_VITRO</name>
<reference evidence="4 5" key="1">
    <citation type="journal article" date="2023" name="BMC Biotechnol.">
        <title>Vitis rotundifolia cv Carlos genome sequencing.</title>
        <authorList>
            <person name="Huff M."/>
            <person name="Hulse-Kemp A."/>
            <person name="Scheffler B."/>
            <person name="Youngblood R."/>
            <person name="Simpson S."/>
            <person name="Babiker E."/>
            <person name="Staton M."/>
        </authorList>
    </citation>
    <scope>NUCLEOTIDE SEQUENCE [LARGE SCALE GENOMIC DNA]</scope>
    <source>
        <tissue evidence="4">Leaf</tissue>
    </source>
</reference>
<evidence type="ECO:0000256" key="1">
    <source>
        <dbReference type="ARBA" id="ARBA00022737"/>
    </source>
</evidence>
<comment type="caution">
    <text evidence="4">The sequence shown here is derived from an EMBL/GenBank/DDBJ whole genome shotgun (WGS) entry which is preliminary data.</text>
</comment>
<dbReference type="FunFam" id="1.25.40.10:FF:001834">
    <property type="entry name" value="Pentatricopeptide repeat-containing protein At4g39952, mitochondrial"/>
    <property type="match status" value="1"/>
</dbReference>
<dbReference type="Pfam" id="PF13041">
    <property type="entry name" value="PPR_2"/>
    <property type="match status" value="4"/>
</dbReference>
<proteinExistence type="predicted"/>
<feature type="transmembrane region" description="Helical" evidence="3">
    <location>
        <begin position="545"/>
        <end position="566"/>
    </location>
</feature>
<organism evidence="4 5">
    <name type="scientific">Vitis rotundifolia</name>
    <name type="common">Muscadine grape</name>
    <dbReference type="NCBI Taxonomy" id="103349"/>
    <lineage>
        <taxon>Eukaryota</taxon>
        <taxon>Viridiplantae</taxon>
        <taxon>Streptophyta</taxon>
        <taxon>Embryophyta</taxon>
        <taxon>Tracheophyta</taxon>
        <taxon>Spermatophyta</taxon>
        <taxon>Magnoliopsida</taxon>
        <taxon>eudicotyledons</taxon>
        <taxon>Gunneridae</taxon>
        <taxon>Pentapetalae</taxon>
        <taxon>rosids</taxon>
        <taxon>Vitales</taxon>
        <taxon>Vitaceae</taxon>
        <taxon>Viteae</taxon>
        <taxon>Vitis</taxon>
    </lineage>
</organism>